<feature type="non-terminal residue" evidence="2">
    <location>
        <position position="131"/>
    </location>
</feature>
<name>A0AAD5JVT0_9FUNG</name>
<organism evidence="2 3">
    <name type="scientific">Phascolomyces articulosus</name>
    <dbReference type="NCBI Taxonomy" id="60185"/>
    <lineage>
        <taxon>Eukaryota</taxon>
        <taxon>Fungi</taxon>
        <taxon>Fungi incertae sedis</taxon>
        <taxon>Mucoromycota</taxon>
        <taxon>Mucoromycotina</taxon>
        <taxon>Mucoromycetes</taxon>
        <taxon>Mucorales</taxon>
        <taxon>Lichtheimiaceae</taxon>
        <taxon>Phascolomyces</taxon>
    </lineage>
</organism>
<protein>
    <submittedName>
        <fullName evidence="2">Uncharacterized protein</fullName>
    </submittedName>
</protein>
<feature type="region of interest" description="Disordered" evidence="1">
    <location>
        <begin position="16"/>
        <end position="38"/>
    </location>
</feature>
<accession>A0AAD5JVT0</accession>
<dbReference type="AlphaFoldDB" id="A0AAD5JVT0"/>
<dbReference type="Proteomes" id="UP001209540">
    <property type="component" value="Unassembled WGS sequence"/>
</dbReference>
<dbReference type="EMBL" id="JAIXMP010000076">
    <property type="protein sequence ID" value="KAI9243294.1"/>
    <property type="molecule type" value="Genomic_DNA"/>
</dbReference>
<proteinExistence type="predicted"/>
<evidence type="ECO:0000256" key="1">
    <source>
        <dbReference type="SAM" id="MobiDB-lite"/>
    </source>
</evidence>
<sequence>MLALLESKRFKNKLLTESNTSVQDPQNNPTLPKNTLLGYSDSAPYSSWGPEDAIPATLTEIEAQFQDIAKKFGFQADSARNMLDHLMIMLDSRSSRMKPQQALDTLHADYIGGEGANYRRWYFAAQMDLMD</sequence>
<reference evidence="2" key="1">
    <citation type="journal article" date="2022" name="IScience">
        <title>Evolution of zygomycete secretomes and the origins of terrestrial fungal ecologies.</title>
        <authorList>
            <person name="Chang Y."/>
            <person name="Wang Y."/>
            <person name="Mondo S."/>
            <person name="Ahrendt S."/>
            <person name="Andreopoulos W."/>
            <person name="Barry K."/>
            <person name="Beard J."/>
            <person name="Benny G.L."/>
            <person name="Blankenship S."/>
            <person name="Bonito G."/>
            <person name="Cuomo C."/>
            <person name="Desiro A."/>
            <person name="Gervers K.A."/>
            <person name="Hundley H."/>
            <person name="Kuo A."/>
            <person name="LaButti K."/>
            <person name="Lang B.F."/>
            <person name="Lipzen A."/>
            <person name="O'Donnell K."/>
            <person name="Pangilinan J."/>
            <person name="Reynolds N."/>
            <person name="Sandor L."/>
            <person name="Smith M.E."/>
            <person name="Tsang A."/>
            <person name="Grigoriev I.V."/>
            <person name="Stajich J.E."/>
            <person name="Spatafora J.W."/>
        </authorList>
    </citation>
    <scope>NUCLEOTIDE SEQUENCE</scope>
    <source>
        <strain evidence="2">RSA 2281</strain>
    </source>
</reference>
<evidence type="ECO:0000313" key="3">
    <source>
        <dbReference type="Proteomes" id="UP001209540"/>
    </source>
</evidence>
<evidence type="ECO:0000313" key="2">
    <source>
        <dbReference type="EMBL" id="KAI9243294.1"/>
    </source>
</evidence>
<keyword evidence="3" id="KW-1185">Reference proteome</keyword>
<feature type="compositionally biased region" description="Polar residues" evidence="1">
    <location>
        <begin position="16"/>
        <end position="33"/>
    </location>
</feature>
<reference evidence="2" key="2">
    <citation type="submission" date="2023-02" db="EMBL/GenBank/DDBJ databases">
        <authorList>
            <consortium name="DOE Joint Genome Institute"/>
            <person name="Mondo S.J."/>
            <person name="Chang Y."/>
            <person name="Wang Y."/>
            <person name="Ahrendt S."/>
            <person name="Andreopoulos W."/>
            <person name="Barry K."/>
            <person name="Beard J."/>
            <person name="Benny G.L."/>
            <person name="Blankenship S."/>
            <person name="Bonito G."/>
            <person name="Cuomo C."/>
            <person name="Desiro A."/>
            <person name="Gervers K.A."/>
            <person name="Hundley H."/>
            <person name="Kuo A."/>
            <person name="LaButti K."/>
            <person name="Lang B.F."/>
            <person name="Lipzen A."/>
            <person name="O'Donnell K."/>
            <person name="Pangilinan J."/>
            <person name="Reynolds N."/>
            <person name="Sandor L."/>
            <person name="Smith M.W."/>
            <person name="Tsang A."/>
            <person name="Grigoriev I.V."/>
            <person name="Stajich J.E."/>
            <person name="Spatafora J.W."/>
        </authorList>
    </citation>
    <scope>NUCLEOTIDE SEQUENCE</scope>
    <source>
        <strain evidence="2">RSA 2281</strain>
    </source>
</reference>
<comment type="caution">
    <text evidence="2">The sequence shown here is derived from an EMBL/GenBank/DDBJ whole genome shotgun (WGS) entry which is preliminary data.</text>
</comment>
<gene>
    <name evidence="2" type="ORF">BDA99DRAFT_449215</name>
</gene>